<dbReference type="Proteomes" id="UP000320390">
    <property type="component" value="Chromosome"/>
</dbReference>
<dbReference type="PROSITE" id="PS01090">
    <property type="entry name" value="TATD_2"/>
    <property type="match status" value="1"/>
</dbReference>
<dbReference type="GO" id="GO:0004536">
    <property type="term" value="F:DNA nuclease activity"/>
    <property type="evidence" value="ECO:0007669"/>
    <property type="project" value="InterPro"/>
</dbReference>
<protein>
    <submittedName>
        <fullName evidence="5">Putative deoxyribonuclease YcfH</fullName>
        <ecNumber evidence="5">3.1.21.-</ecNumber>
    </submittedName>
</protein>
<dbReference type="NCBIfam" id="TIGR00010">
    <property type="entry name" value="YchF/TatD family DNA exonuclease"/>
    <property type="match status" value="1"/>
</dbReference>
<dbReference type="SUPFAM" id="SSF51556">
    <property type="entry name" value="Metallo-dependent hydrolases"/>
    <property type="match status" value="1"/>
</dbReference>
<dbReference type="EMBL" id="CP036434">
    <property type="protein sequence ID" value="QDV08355.1"/>
    <property type="molecule type" value="Genomic_DNA"/>
</dbReference>
<dbReference type="RefSeq" id="WP_145200863.1">
    <property type="nucleotide sequence ID" value="NZ_CP036434.1"/>
</dbReference>
<feature type="binding site" evidence="4">
    <location>
        <position position="138"/>
    </location>
    <ligand>
        <name>a divalent metal cation</name>
        <dbReference type="ChEBI" id="CHEBI:60240"/>
        <label>2</label>
    </ligand>
</feature>
<dbReference type="InterPro" id="IPR015991">
    <property type="entry name" value="TatD/YcfH-like"/>
</dbReference>
<evidence type="ECO:0000256" key="3">
    <source>
        <dbReference type="ARBA" id="ARBA00022801"/>
    </source>
</evidence>
<name>A0A518EW80_9BACT</name>
<comment type="similarity">
    <text evidence="1">Belongs to the metallo-dependent hydrolases superfamily. TatD-type hydrolase family.</text>
</comment>
<feature type="binding site" evidence="4">
    <location>
        <position position="211"/>
    </location>
    <ligand>
        <name>a divalent metal cation</name>
        <dbReference type="ChEBI" id="CHEBI:60240"/>
        <label>1</label>
    </ligand>
</feature>
<keyword evidence="6" id="KW-1185">Reference proteome</keyword>
<keyword evidence="2 4" id="KW-0479">Metal-binding</keyword>
<feature type="binding site" evidence="4">
    <location>
        <position position="161"/>
    </location>
    <ligand>
        <name>a divalent metal cation</name>
        <dbReference type="ChEBI" id="CHEBI:60240"/>
        <label>2</label>
    </ligand>
</feature>
<organism evidence="5 6">
    <name type="scientific">Saltatorellus ferox</name>
    <dbReference type="NCBI Taxonomy" id="2528018"/>
    <lineage>
        <taxon>Bacteria</taxon>
        <taxon>Pseudomonadati</taxon>
        <taxon>Planctomycetota</taxon>
        <taxon>Planctomycetia</taxon>
        <taxon>Planctomycetia incertae sedis</taxon>
        <taxon>Saltatorellus</taxon>
    </lineage>
</organism>
<keyword evidence="3 5" id="KW-0378">Hydrolase</keyword>
<dbReference type="AlphaFoldDB" id="A0A518EW80"/>
<dbReference type="InterPro" id="IPR032466">
    <property type="entry name" value="Metal_Hydrolase"/>
</dbReference>
<dbReference type="InterPro" id="IPR018228">
    <property type="entry name" value="DNase_TatD-rel_CS"/>
</dbReference>
<dbReference type="EC" id="3.1.21.-" evidence="5"/>
<dbReference type="GO" id="GO:0016788">
    <property type="term" value="F:hydrolase activity, acting on ester bonds"/>
    <property type="evidence" value="ECO:0007669"/>
    <property type="project" value="InterPro"/>
</dbReference>
<dbReference type="PANTHER" id="PTHR46124">
    <property type="entry name" value="D-AMINOACYL-TRNA DEACYLASE"/>
    <property type="match status" value="1"/>
</dbReference>
<dbReference type="CDD" id="cd01310">
    <property type="entry name" value="TatD_DNAse"/>
    <property type="match status" value="1"/>
</dbReference>
<dbReference type="FunFam" id="3.20.20.140:FF:000005">
    <property type="entry name" value="TatD family hydrolase"/>
    <property type="match status" value="1"/>
</dbReference>
<evidence type="ECO:0000256" key="1">
    <source>
        <dbReference type="ARBA" id="ARBA00009275"/>
    </source>
</evidence>
<evidence type="ECO:0000313" key="5">
    <source>
        <dbReference type="EMBL" id="QDV08355.1"/>
    </source>
</evidence>
<dbReference type="PANTHER" id="PTHR46124:SF2">
    <property type="entry name" value="D-AMINOACYL-TRNA DEACYLASE"/>
    <property type="match status" value="1"/>
</dbReference>
<feature type="binding site" evidence="4">
    <location>
        <position position="16"/>
    </location>
    <ligand>
        <name>a divalent metal cation</name>
        <dbReference type="ChEBI" id="CHEBI:60240"/>
        <label>1</label>
    </ligand>
</feature>
<dbReference type="Pfam" id="PF01026">
    <property type="entry name" value="TatD_DNase"/>
    <property type="match status" value="1"/>
</dbReference>
<proteinExistence type="inferred from homology"/>
<evidence type="ECO:0000256" key="2">
    <source>
        <dbReference type="ARBA" id="ARBA00022723"/>
    </source>
</evidence>
<dbReference type="InterPro" id="IPR001130">
    <property type="entry name" value="TatD-like"/>
</dbReference>
<evidence type="ECO:0000313" key="6">
    <source>
        <dbReference type="Proteomes" id="UP000320390"/>
    </source>
</evidence>
<dbReference type="GO" id="GO:0005829">
    <property type="term" value="C:cytosol"/>
    <property type="evidence" value="ECO:0007669"/>
    <property type="project" value="TreeGrafter"/>
</dbReference>
<reference evidence="5 6" key="1">
    <citation type="submission" date="2019-02" db="EMBL/GenBank/DDBJ databases">
        <title>Deep-cultivation of Planctomycetes and their phenomic and genomic characterization uncovers novel biology.</title>
        <authorList>
            <person name="Wiegand S."/>
            <person name="Jogler M."/>
            <person name="Boedeker C."/>
            <person name="Pinto D."/>
            <person name="Vollmers J."/>
            <person name="Rivas-Marin E."/>
            <person name="Kohn T."/>
            <person name="Peeters S.H."/>
            <person name="Heuer A."/>
            <person name="Rast P."/>
            <person name="Oberbeckmann S."/>
            <person name="Bunk B."/>
            <person name="Jeske O."/>
            <person name="Meyerdierks A."/>
            <person name="Storesund J.E."/>
            <person name="Kallscheuer N."/>
            <person name="Luecker S."/>
            <person name="Lage O.M."/>
            <person name="Pohl T."/>
            <person name="Merkel B.J."/>
            <person name="Hornburger P."/>
            <person name="Mueller R.-W."/>
            <person name="Bruemmer F."/>
            <person name="Labrenz M."/>
            <person name="Spormann A.M."/>
            <person name="Op den Camp H."/>
            <person name="Overmann J."/>
            <person name="Amann R."/>
            <person name="Jetten M.S.M."/>
            <person name="Mascher T."/>
            <person name="Medema M.H."/>
            <person name="Devos D.P."/>
            <person name="Kaster A.-K."/>
            <person name="Ovreas L."/>
            <person name="Rohde M."/>
            <person name="Galperin M.Y."/>
            <person name="Jogler C."/>
        </authorList>
    </citation>
    <scope>NUCLEOTIDE SEQUENCE [LARGE SCALE GENOMIC DNA]</scope>
    <source>
        <strain evidence="5 6">Poly30</strain>
    </source>
</reference>
<gene>
    <name evidence="5" type="primary">ycfH</name>
    <name evidence="5" type="ORF">Poly30_38930</name>
</gene>
<evidence type="ECO:0000256" key="4">
    <source>
        <dbReference type="PIRSR" id="PIRSR005902-1"/>
    </source>
</evidence>
<feature type="binding site" evidence="4">
    <location>
        <position position="18"/>
    </location>
    <ligand>
        <name>a divalent metal cation</name>
        <dbReference type="ChEBI" id="CHEBI:60240"/>
        <label>1</label>
    </ligand>
</feature>
<sequence length="268" mass="29073">MTADANAGKLALFDSHCHVFREEFEGDFGPMLDRASAEGVLGMIVVGTTAETSEVALDLASRHPGLHGTAGLHPHEAAAFGDATCARLRALVERDDCVAVGESGLDWFKEWAPREAQLASFRWHLALARELDQPIIIHSRDAHDDTIELVREFPGVRGVMHCFVMGEEEMKPYLEAGLYISFSGIVTFPGSRANQAAARACPDDRLLVETDAPFLAPVPHRGKRNEPAFCADTLRFVARERGVEPAALAQTTAANTARLFGLQLGARA</sequence>
<dbReference type="Gene3D" id="3.20.20.140">
    <property type="entry name" value="Metal-dependent hydrolases"/>
    <property type="match status" value="1"/>
</dbReference>
<feature type="binding site" evidence="4">
    <location>
        <position position="102"/>
    </location>
    <ligand>
        <name>a divalent metal cation</name>
        <dbReference type="ChEBI" id="CHEBI:60240"/>
        <label>1</label>
    </ligand>
</feature>
<accession>A0A518EW80</accession>
<dbReference type="PIRSF" id="PIRSF005902">
    <property type="entry name" value="DNase_TatD"/>
    <property type="match status" value="1"/>
</dbReference>
<dbReference type="OrthoDB" id="9810005at2"/>
<dbReference type="GO" id="GO:0046872">
    <property type="term" value="F:metal ion binding"/>
    <property type="evidence" value="ECO:0007669"/>
    <property type="project" value="UniProtKB-KW"/>
</dbReference>